<dbReference type="InterPro" id="IPR029063">
    <property type="entry name" value="SAM-dependent_MTases_sf"/>
</dbReference>
<dbReference type="GO" id="GO:0009312">
    <property type="term" value="P:oligosaccharide biosynthetic process"/>
    <property type="evidence" value="ECO:0007669"/>
    <property type="project" value="InterPro"/>
</dbReference>
<organism evidence="4 5">
    <name type="scientific">Methylorubrum extorquens</name>
    <name type="common">Methylobacterium dichloromethanicum</name>
    <name type="synonym">Methylobacterium extorquens</name>
    <dbReference type="NCBI Taxonomy" id="408"/>
    <lineage>
        <taxon>Bacteria</taxon>
        <taxon>Pseudomonadati</taxon>
        <taxon>Pseudomonadota</taxon>
        <taxon>Alphaproteobacteria</taxon>
        <taxon>Hyphomicrobiales</taxon>
        <taxon>Methylobacteriaceae</taxon>
        <taxon>Methylorubrum</taxon>
    </lineage>
</organism>
<protein>
    <submittedName>
        <fullName evidence="4">Putative S-adenosyl-L-methionine-dependent methyltransferase</fullName>
    </submittedName>
</protein>
<evidence type="ECO:0000313" key="4">
    <source>
        <dbReference type="EMBL" id="SOR28282.1"/>
    </source>
</evidence>
<dbReference type="Proteomes" id="UP000233769">
    <property type="component" value="Chromosome tk0001"/>
</dbReference>
<evidence type="ECO:0000313" key="5">
    <source>
        <dbReference type="Proteomes" id="UP000233769"/>
    </source>
</evidence>
<dbReference type="GO" id="GO:0008757">
    <property type="term" value="F:S-adenosylmethionine-dependent methyltransferase activity"/>
    <property type="evidence" value="ECO:0007669"/>
    <property type="project" value="InterPro"/>
</dbReference>
<evidence type="ECO:0000256" key="1">
    <source>
        <dbReference type="ARBA" id="ARBA00022603"/>
    </source>
</evidence>
<accession>A0A2N9ALZ1</accession>
<dbReference type="CDD" id="cd02440">
    <property type="entry name" value="AdoMet_MTases"/>
    <property type="match status" value="1"/>
</dbReference>
<reference evidence="5" key="1">
    <citation type="submission" date="2017-10" db="EMBL/GenBank/DDBJ databases">
        <authorList>
            <person name="Regsiter A."/>
            <person name="William W."/>
        </authorList>
    </citation>
    <scope>NUCLEOTIDE SEQUENCE [LARGE SCALE GENOMIC DNA]</scope>
</reference>
<keyword evidence="2 4" id="KW-0808">Transferase</keyword>
<gene>
    <name evidence="4" type="ORF">TK0001_1680</name>
</gene>
<dbReference type="PANTHER" id="PTHR43464:SF19">
    <property type="entry name" value="UBIQUINONE BIOSYNTHESIS O-METHYLTRANSFERASE, MITOCHONDRIAL"/>
    <property type="match status" value="1"/>
</dbReference>
<dbReference type="AlphaFoldDB" id="A0A2N9ALZ1"/>
<dbReference type="SUPFAM" id="SSF53335">
    <property type="entry name" value="S-adenosyl-L-methionine-dependent methyltransferases"/>
    <property type="match status" value="1"/>
</dbReference>
<keyword evidence="1 4" id="KW-0489">Methyltransferase</keyword>
<keyword evidence="3" id="KW-0949">S-adenosyl-L-methionine</keyword>
<evidence type="ECO:0000256" key="2">
    <source>
        <dbReference type="ARBA" id="ARBA00022679"/>
    </source>
</evidence>
<dbReference type="GO" id="GO:0032259">
    <property type="term" value="P:methylation"/>
    <property type="evidence" value="ECO:0007669"/>
    <property type="project" value="UniProtKB-KW"/>
</dbReference>
<dbReference type="Gene3D" id="3.40.50.150">
    <property type="entry name" value="Vaccinia Virus protein VP39"/>
    <property type="match status" value="1"/>
</dbReference>
<dbReference type="Pfam" id="PF05401">
    <property type="entry name" value="NodS"/>
    <property type="match status" value="1"/>
</dbReference>
<evidence type="ECO:0000256" key="3">
    <source>
        <dbReference type="ARBA" id="ARBA00022691"/>
    </source>
</evidence>
<proteinExistence type="predicted"/>
<name>A0A2N9ALZ1_METEX</name>
<dbReference type="InterPro" id="IPR008715">
    <property type="entry name" value="SAM-MeTfrase_NodS-like"/>
</dbReference>
<dbReference type="PANTHER" id="PTHR43464">
    <property type="entry name" value="METHYLTRANSFERASE"/>
    <property type="match status" value="1"/>
</dbReference>
<sequence length="198" mass="21530">MSGRRTETLPERYFSEIYASDPDPWGFTSSAYEAEKYAATLQALPRARYDRALEVGCSIGVFTRALAPRCGALTALDVAQAALDAAQARCAEYPQVGFVRGAVPEVWPEGRFDLIVFGEMLYFLSMEDLARLVARVEASLAPGGDCVLVHWLGETDYPLSGDAAAEGFITGAAPFCRVLSGTRTDAYRLDVMRRSDGP</sequence>
<dbReference type="EMBL" id="LT962688">
    <property type="protein sequence ID" value="SOR28282.1"/>
    <property type="molecule type" value="Genomic_DNA"/>
</dbReference>